<feature type="domain" description="Protein kinase" evidence="1">
    <location>
        <begin position="39"/>
        <end position="236"/>
    </location>
</feature>
<protein>
    <submittedName>
        <fullName evidence="2">Serine/threonine protein kinase</fullName>
    </submittedName>
</protein>
<proteinExistence type="predicted"/>
<dbReference type="RefSeq" id="WP_011972956.1">
    <property type="nucleotide sequence ID" value="NC_009635.1"/>
</dbReference>
<accession>A6UTK2</accession>
<dbReference type="STRING" id="419665.Maeo_0232"/>
<evidence type="ECO:0000313" key="3">
    <source>
        <dbReference type="Proteomes" id="UP000001106"/>
    </source>
</evidence>
<organism evidence="2 3">
    <name type="scientific">Methanococcus aeolicus (strain ATCC BAA-1280 / DSM 17508 / OCM 812 / Nankai-3)</name>
    <dbReference type="NCBI Taxonomy" id="419665"/>
    <lineage>
        <taxon>Archaea</taxon>
        <taxon>Methanobacteriati</taxon>
        <taxon>Methanobacteriota</taxon>
        <taxon>Methanomada group</taxon>
        <taxon>Methanococci</taxon>
        <taxon>Methanococcales</taxon>
        <taxon>Methanococcaceae</taxon>
        <taxon>Methanococcus</taxon>
    </lineage>
</organism>
<dbReference type="GO" id="GO:0004674">
    <property type="term" value="F:protein serine/threonine kinase activity"/>
    <property type="evidence" value="ECO:0007669"/>
    <property type="project" value="UniProtKB-KW"/>
</dbReference>
<dbReference type="InterPro" id="IPR001245">
    <property type="entry name" value="Ser-Thr/Tyr_kinase_cat_dom"/>
</dbReference>
<dbReference type="HOGENOM" id="CLU_095575_1_0_2"/>
<evidence type="ECO:0000259" key="1">
    <source>
        <dbReference type="PROSITE" id="PS50011"/>
    </source>
</evidence>
<dbReference type="InterPro" id="IPR000719">
    <property type="entry name" value="Prot_kinase_dom"/>
</dbReference>
<gene>
    <name evidence="2" type="ordered locus">Maeo_0232</name>
</gene>
<keyword evidence="2" id="KW-0418">Kinase</keyword>
<dbReference type="GeneID" id="5327200"/>
<dbReference type="GO" id="GO:0005524">
    <property type="term" value="F:ATP binding"/>
    <property type="evidence" value="ECO:0007669"/>
    <property type="project" value="InterPro"/>
</dbReference>
<dbReference type="InterPro" id="IPR011009">
    <property type="entry name" value="Kinase-like_dom_sf"/>
</dbReference>
<dbReference type="KEGG" id="mae:Maeo_0232"/>
<keyword evidence="2" id="KW-0723">Serine/threonine-protein kinase</keyword>
<dbReference type="Gene3D" id="1.10.510.10">
    <property type="entry name" value="Transferase(Phosphotransferase) domain 1"/>
    <property type="match status" value="1"/>
</dbReference>
<dbReference type="SUPFAM" id="SSF56112">
    <property type="entry name" value="Protein kinase-like (PK-like)"/>
    <property type="match status" value="1"/>
</dbReference>
<dbReference type="eggNOG" id="arCOG01182">
    <property type="taxonomic scope" value="Archaea"/>
</dbReference>
<dbReference type="PROSITE" id="PS50011">
    <property type="entry name" value="PROTEIN_KINASE_DOM"/>
    <property type="match status" value="1"/>
</dbReference>
<name>A6UTK2_META3</name>
<evidence type="ECO:0000313" key="2">
    <source>
        <dbReference type="EMBL" id="ABR55824.1"/>
    </source>
</evidence>
<dbReference type="Proteomes" id="UP000001106">
    <property type="component" value="Chromosome"/>
</dbReference>
<dbReference type="Gene3D" id="3.30.200.20">
    <property type="entry name" value="Phosphorylase Kinase, domain 1"/>
    <property type="match status" value="1"/>
</dbReference>
<sequence>MNNFNDFNNLKIEEFKKHPIIHNLVDWELLKETTKNQNIKLLDFIGKGHRGVVFKGLWYNNDNTKYQHIALKVPRVNSKNTIINEATIMMETNKFGVAPIVYNYSENFLMMELLEGVNLKDYLKQDNIDKRELLQIIRQTMKQCLKLDLHKIDHTEIQGGKHIIINRENNNVIVKLLDFDKAKKQNKPHNFTGAISLFYGKCYTSKKIKEILNIPEKDYVVVRELLKIYKNTILKI</sequence>
<reference evidence="2" key="1">
    <citation type="submission" date="2007-06" db="EMBL/GenBank/DDBJ databases">
        <title>Complete sequence of Methanococcus aeolicus Nankai-3.</title>
        <authorList>
            <consortium name="US DOE Joint Genome Institute"/>
            <person name="Copeland A."/>
            <person name="Lucas S."/>
            <person name="Lapidus A."/>
            <person name="Barry K."/>
            <person name="Glavina del Rio T."/>
            <person name="Dalin E."/>
            <person name="Tice H."/>
            <person name="Pitluck S."/>
            <person name="Chain P."/>
            <person name="Malfatti S."/>
            <person name="Shin M."/>
            <person name="Vergez L."/>
            <person name="Schmutz J."/>
            <person name="Larimer F."/>
            <person name="Land M."/>
            <person name="Hauser L."/>
            <person name="Kyrpides N."/>
            <person name="Lykidis A."/>
            <person name="Sieprawska-Lupa M."/>
            <person name="Whitman W.B."/>
            <person name="Richardson P."/>
        </authorList>
    </citation>
    <scope>NUCLEOTIDE SEQUENCE [LARGE SCALE GENOMIC DNA]</scope>
    <source>
        <strain evidence="2">Nankai-3</strain>
    </source>
</reference>
<dbReference type="AlphaFoldDB" id="A6UTK2"/>
<keyword evidence="2" id="KW-0808">Transferase</keyword>
<keyword evidence="3" id="KW-1185">Reference proteome</keyword>
<dbReference type="OrthoDB" id="86092at2157"/>
<dbReference type="Pfam" id="PF07714">
    <property type="entry name" value="PK_Tyr_Ser-Thr"/>
    <property type="match status" value="1"/>
</dbReference>
<dbReference type="EMBL" id="CP000743">
    <property type="protein sequence ID" value="ABR55824.1"/>
    <property type="molecule type" value="Genomic_DNA"/>
</dbReference>